<evidence type="ECO:0000313" key="2">
    <source>
        <dbReference type="EMBL" id="KAJ5076526.1"/>
    </source>
</evidence>
<reference evidence="2" key="1">
    <citation type="submission" date="2022-10" db="EMBL/GenBank/DDBJ databases">
        <title>Novel sulphate-reducing endosymbionts in the free-living metamonad Anaeramoeba.</title>
        <authorList>
            <person name="Jerlstrom-Hultqvist J."/>
            <person name="Cepicka I."/>
            <person name="Gallot-Lavallee L."/>
            <person name="Salas-Leiva D."/>
            <person name="Curtis B.A."/>
            <person name="Zahonova K."/>
            <person name="Pipaliya S."/>
            <person name="Dacks J."/>
            <person name="Roger A.J."/>
        </authorList>
    </citation>
    <scope>NUCLEOTIDE SEQUENCE</scope>
    <source>
        <strain evidence="2">BMAN</strain>
    </source>
</reference>
<accession>A0A9Q0RDE8</accession>
<dbReference type="Proteomes" id="UP001149090">
    <property type="component" value="Unassembled WGS sequence"/>
</dbReference>
<protein>
    <recommendedName>
        <fullName evidence="1">EAL domain-containing protein</fullName>
    </recommendedName>
</protein>
<dbReference type="EMBL" id="JAPDFW010000060">
    <property type="protein sequence ID" value="KAJ5076526.1"/>
    <property type="molecule type" value="Genomic_DNA"/>
</dbReference>
<dbReference type="InterPro" id="IPR001633">
    <property type="entry name" value="EAL_dom"/>
</dbReference>
<proteinExistence type="predicted"/>
<gene>
    <name evidence="2" type="ORF">M0811_06106</name>
</gene>
<feature type="domain" description="EAL" evidence="1">
    <location>
        <begin position="1"/>
        <end position="145"/>
    </location>
</feature>
<evidence type="ECO:0000259" key="1">
    <source>
        <dbReference type="PROSITE" id="PS50883"/>
    </source>
</evidence>
<comment type="caution">
    <text evidence="2">The sequence shown here is derived from an EMBL/GenBank/DDBJ whole genome shotgun (WGS) entry which is preliminary data.</text>
</comment>
<name>A0A9Q0RDE8_ANAIG</name>
<dbReference type="PROSITE" id="PS50883">
    <property type="entry name" value="EAL"/>
    <property type="match status" value="1"/>
</dbReference>
<sequence>MLSKDLNYFSSLNKIRKIDLESANQQLKEFIETENKTRNQFLEIITTNGLKEMEIDSSMLGCSRKSFMELALDSLETNRINLNIYKNDKIILDYLRKERKYFLDFIDVMKSLSPLEKIVIGEDQEIEDLSIDLLVNFSETESNEK</sequence>
<dbReference type="AlphaFoldDB" id="A0A9Q0RDE8"/>
<dbReference type="OrthoDB" id="10659129at2759"/>
<evidence type="ECO:0000313" key="3">
    <source>
        <dbReference type="Proteomes" id="UP001149090"/>
    </source>
</evidence>
<organism evidence="2 3">
    <name type="scientific">Anaeramoeba ignava</name>
    <name type="common">Anaerobic marine amoeba</name>
    <dbReference type="NCBI Taxonomy" id="1746090"/>
    <lineage>
        <taxon>Eukaryota</taxon>
        <taxon>Metamonada</taxon>
        <taxon>Anaeramoebidae</taxon>
        <taxon>Anaeramoeba</taxon>
    </lineage>
</organism>
<keyword evidence="3" id="KW-1185">Reference proteome</keyword>